<proteinExistence type="predicted"/>
<dbReference type="AlphaFoldDB" id="A0A7Y9JLA1"/>
<keyword evidence="1" id="KW-0732">Signal</keyword>
<sequence>MNKKTIRTWMRPGRSVPALVLASAMVVTLGTGASATTNPPITTLNRTAIADIPDTYITSDGVTRRVGSVNGLYIVGDSDAYVLKSDHSGTDQTGWATFSHINDFNTPNAVKADYTVRLKGSTEPYSLGHANGLAYYRTPGTDYLEVGSFYVPTLKSPGDPQVAQINNQGEITKLFNARKGTSNKKIASIAYRGDGTWIVGTANESIPDPNDSNLIRRPYYIATIVGDYFELGNKFFVPTTTTFNIGQDIAYNPEKDQILIPVWDGKNTVGTATGLKNRIIFATLGTVTNNKVYTPVRWADLTVPASAATLFEFEGIALDSNGKLFVASNIVHPDGVTYIDRIHKLTGQ</sequence>
<reference evidence="2 3" key="1">
    <citation type="submission" date="2020-07" db="EMBL/GenBank/DDBJ databases">
        <title>Sequencing the genomes of 1000 actinobacteria strains.</title>
        <authorList>
            <person name="Klenk H.-P."/>
        </authorList>
    </citation>
    <scope>NUCLEOTIDE SEQUENCE [LARGE SCALE GENOMIC DNA]</scope>
    <source>
        <strain evidence="2 3">DSM 22185</strain>
    </source>
</reference>
<comment type="caution">
    <text evidence="2">The sequence shown here is derived from an EMBL/GenBank/DDBJ whole genome shotgun (WGS) entry which is preliminary data.</text>
</comment>
<evidence type="ECO:0008006" key="4">
    <source>
        <dbReference type="Google" id="ProtNLM"/>
    </source>
</evidence>
<organism evidence="2 3">
    <name type="scientific">Microbacterium pseudoresistens</name>
    <dbReference type="NCBI Taxonomy" id="640634"/>
    <lineage>
        <taxon>Bacteria</taxon>
        <taxon>Bacillati</taxon>
        <taxon>Actinomycetota</taxon>
        <taxon>Actinomycetes</taxon>
        <taxon>Micrococcales</taxon>
        <taxon>Microbacteriaceae</taxon>
        <taxon>Microbacterium</taxon>
    </lineage>
</organism>
<protein>
    <recommendedName>
        <fullName evidence="4">ScyD/ScyE family protein</fullName>
    </recommendedName>
</protein>
<evidence type="ECO:0000313" key="3">
    <source>
        <dbReference type="Proteomes" id="UP000552045"/>
    </source>
</evidence>
<keyword evidence="3" id="KW-1185">Reference proteome</keyword>
<feature type="signal peptide" evidence="1">
    <location>
        <begin position="1"/>
        <end position="35"/>
    </location>
</feature>
<gene>
    <name evidence="2" type="ORF">BKA02_000567</name>
</gene>
<evidence type="ECO:0000313" key="2">
    <source>
        <dbReference type="EMBL" id="NYD53512.1"/>
    </source>
</evidence>
<accession>A0A7Y9JLA1</accession>
<dbReference type="RefSeq" id="WP_179431117.1">
    <property type="nucleotide sequence ID" value="NZ_BAABLC010000005.1"/>
</dbReference>
<name>A0A7Y9JLA1_9MICO</name>
<dbReference type="EMBL" id="JACCBH010000001">
    <property type="protein sequence ID" value="NYD53512.1"/>
    <property type="molecule type" value="Genomic_DNA"/>
</dbReference>
<dbReference type="Proteomes" id="UP000552045">
    <property type="component" value="Unassembled WGS sequence"/>
</dbReference>
<feature type="chain" id="PRO_5031031057" description="ScyD/ScyE family protein" evidence="1">
    <location>
        <begin position="36"/>
        <end position="348"/>
    </location>
</feature>
<evidence type="ECO:0000256" key="1">
    <source>
        <dbReference type="SAM" id="SignalP"/>
    </source>
</evidence>